<evidence type="ECO:0000256" key="1">
    <source>
        <dbReference type="SAM" id="MobiDB-lite"/>
    </source>
</evidence>
<sequence>MVGKTSLEPESIVNNVVSSQRKKEARLNDLEKCAITSEKRSNGRFEIIENELDEVEKNSSLQSKVDKDNGKEKEKEEEEPFQFQKTAPSTNSFQIDPTK</sequence>
<protein>
    <submittedName>
        <fullName evidence="2">Uncharacterized protein</fullName>
    </submittedName>
</protein>
<organism evidence="2 3">
    <name type="scientific">Erysiphe pulchra</name>
    <dbReference type="NCBI Taxonomy" id="225359"/>
    <lineage>
        <taxon>Eukaryota</taxon>
        <taxon>Fungi</taxon>
        <taxon>Dikarya</taxon>
        <taxon>Ascomycota</taxon>
        <taxon>Pezizomycotina</taxon>
        <taxon>Leotiomycetes</taxon>
        <taxon>Erysiphales</taxon>
        <taxon>Erysiphaceae</taxon>
        <taxon>Erysiphe</taxon>
    </lineage>
</organism>
<evidence type="ECO:0000313" key="3">
    <source>
        <dbReference type="Proteomes" id="UP000237438"/>
    </source>
</evidence>
<accession>A0A2S4PM16</accession>
<feature type="region of interest" description="Disordered" evidence="1">
    <location>
        <begin position="56"/>
        <end position="99"/>
    </location>
</feature>
<dbReference type="AlphaFoldDB" id="A0A2S4PM16"/>
<keyword evidence="3" id="KW-1185">Reference proteome</keyword>
<feature type="compositionally biased region" description="Basic and acidic residues" evidence="1">
    <location>
        <begin position="64"/>
        <end position="74"/>
    </location>
</feature>
<gene>
    <name evidence="2" type="ORF">EPUL_004998</name>
</gene>
<reference evidence="2 3" key="1">
    <citation type="submission" date="2017-10" db="EMBL/GenBank/DDBJ databases">
        <title>Development of genomic resources for the powdery mildew, Erysiphe pulchra.</title>
        <authorList>
            <person name="Wadl P.A."/>
            <person name="Mack B.M."/>
            <person name="Moore G."/>
            <person name="Beltz S.B."/>
        </authorList>
    </citation>
    <scope>NUCLEOTIDE SEQUENCE [LARGE SCALE GENOMIC DNA]</scope>
    <source>
        <strain evidence="2">Cflorida</strain>
    </source>
</reference>
<evidence type="ECO:0000313" key="2">
    <source>
        <dbReference type="EMBL" id="POS83064.1"/>
    </source>
</evidence>
<feature type="compositionally biased region" description="Polar residues" evidence="1">
    <location>
        <begin position="83"/>
        <end position="99"/>
    </location>
</feature>
<proteinExistence type="predicted"/>
<comment type="caution">
    <text evidence="2">The sequence shown here is derived from an EMBL/GenBank/DDBJ whole genome shotgun (WGS) entry which is preliminary data.</text>
</comment>
<dbReference type="EMBL" id="PEDP01001928">
    <property type="protein sequence ID" value="POS83064.1"/>
    <property type="molecule type" value="Genomic_DNA"/>
</dbReference>
<dbReference type="Proteomes" id="UP000237438">
    <property type="component" value="Unassembled WGS sequence"/>
</dbReference>
<name>A0A2S4PM16_9PEZI</name>